<evidence type="ECO:0000256" key="8">
    <source>
        <dbReference type="ARBA" id="ARBA00022932"/>
    </source>
</evidence>
<dbReference type="Proteomes" id="UP001151760">
    <property type="component" value="Unassembled WGS sequence"/>
</dbReference>
<sequence>MHNNIMAVGSRDRPSMLATGRYAQWQSRFLRYTDTRTNGDALRKCILEGPYEHIVTILAVPATDDTPAVPERTAVETILTMQRDSQPITHPFESASEEESDPEQVQRDKDMQKNLALIAKYFKKIYKPTNNNLRTSLNSRNKNVDTSPRYKNDNQTGQFGNQRTVTVAGLGRLKPKRVKDYTYHKEKMLLCKQAEKGVPLQVKQDDWLEDTDEEIDEELEAHYGFMVKIQEVLPPESNSTANNTCLVEKDDSNVTPDSPDMCENDIQTDQNAKDERVALANLIANLKLDTSRTLGESNSIRDSCLIALQNKQTEFERYKTLNDRTVDYDKLEHKLNETLGLLAQKEIDIKEGLKLKAYEISVVKEKHDDLVKHSLLTKSHYEGLVKEKIKVITNLKLKEEKAIDKMISMEKQLKFLNEIVYKRNQSIQTIHMLAPKGPTFNGRPTFANPRMLYEKTSKAWKWWIEQQCPSGYKWVPKTKMKWVPKVRNENVNRRVSFAIDNASRITNGNDLLTGNRGSNLYTISLQETSSSTPICFMAKASPTQAWLWHRRLSHLNFDYINLLSKKDVVIGLPKLKYVKDQLCSSCEVSKAKRSSFKTKVVPSSKGRLNLLHIDLCGLMRVDNINGKKYILVIVDDYSRYTWTLFLKSKDETPEVLKEFLTMIQRNLQALASFPNDKRSQIMTTLAPVNKSSSPIDNSKQQDTPPTTNIQSLTEPTTPTNVNAEENNDNQAADTQFQQDEFINPLCTQVREVGESSSRNIDNSNMHTFNQPQYSEYRWTKDHSLSQVHGNPSKPVQTR</sequence>
<feature type="region of interest" description="Disordered" evidence="10">
    <location>
        <begin position="82"/>
        <end position="107"/>
    </location>
</feature>
<dbReference type="EMBL" id="BQNB010016804">
    <property type="protein sequence ID" value="GJT55981.1"/>
    <property type="molecule type" value="Genomic_DNA"/>
</dbReference>
<evidence type="ECO:0000256" key="9">
    <source>
        <dbReference type="ARBA" id="ARBA00023172"/>
    </source>
</evidence>
<keyword evidence="8" id="KW-0548">Nucleotidyltransferase</keyword>
<keyword evidence="4" id="KW-0378">Hydrolase</keyword>
<dbReference type="PANTHER" id="PTHR42648:SF11">
    <property type="entry name" value="TRANSPOSON TY4-P GAG-POL POLYPROTEIN"/>
    <property type="match status" value="1"/>
</dbReference>
<feature type="region of interest" description="Disordered" evidence="10">
    <location>
        <begin position="686"/>
        <end position="725"/>
    </location>
</feature>
<evidence type="ECO:0000256" key="7">
    <source>
        <dbReference type="ARBA" id="ARBA00022918"/>
    </source>
</evidence>
<evidence type="ECO:0000256" key="10">
    <source>
        <dbReference type="SAM" id="MobiDB-lite"/>
    </source>
</evidence>
<evidence type="ECO:0000256" key="4">
    <source>
        <dbReference type="ARBA" id="ARBA00022801"/>
    </source>
</evidence>
<reference evidence="12" key="1">
    <citation type="journal article" date="2022" name="Int. J. Mol. Sci.">
        <title>Draft Genome of Tanacetum Coccineum: Genomic Comparison of Closely Related Tanacetum-Family Plants.</title>
        <authorList>
            <person name="Yamashiro T."/>
            <person name="Shiraishi A."/>
            <person name="Nakayama K."/>
            <person name="Satake H."/>
        </authorList>
    </citation>
    <scope>NUCLEOTIDE SEQUENCE</scope>
</reference>
<accession>A0ABQ5EY47</accession>
<feature type="compositionally biased region" description="Low complexity" evidence="10">
    <location>
        <begin position="132"/>
        <end position="141"/>
    </location>
</feature>
<keyword evidence="9" id="KW-0233">DNA recombination</keyword>
<feature type="domain" description="Integrase catalytic" evidence="11">
    <location>
        <begin position="598"/>
        <end position="719"/>
    </location>
</feature>
<keyword evidence="8" id="KW-0808">Transferase</keyword>
<dbReference type="InterPro" id="IPR001584">
    <property type="entry name" value="Integrase_cat-core"/>
</dbReference>
<gene>
    <name evidence="12" type="ORF">Tco_0991035</name>
</gene>
<feature type="region of interest" description="Disordered" evidence="10">
    <location>
        <begin position="132"/>
        <end position="159"/>
    </location>
</feature>
<keyword evidence="2" id="KW-0479">Metal-binding</keyword>
<dbReference type="InterPro" id="IPR025724">
    <property type="entry name" value="GAG-pre-integrase_dom"/>
</dbReference>
<dbReference type="InterPro" id="IPR039537">
    <property type="entry name" value="Retrotran_Ty1/copia-like"/>
</dbReference>
<keyword evidence="8" id="KW-0239">DNA-directed DNA polymerase</keyword>
<keyword evidence="7" id="KW-0695">RNA-directed DNA polymerase</keyword>
<feature type="compositionally biased region" description="Polar residues" evidence="10">
    <location>
        <begin position="689"/>
        <end position="719"/>
    </location>
</feature>
<dbReference type="Gene3D" id="3.30.420.10">
    <property type="entry name" value="Ribonuclease H-like superfamily/Ribonuclease H"/>
    <property type="match status" value="1"/>
</dbReference>
<dbReference type="SUPFAM" id="SSF53098">
    <property type="entry name" value="Ribonuclease H-like"/>
    <property type="match status" value="1"/>
</dbReference>
<evidence type="ECO:0000259" key="11">
    <source>
        <dbReference type="PROSITE" id="PS50994"/>
    </source>
</evidence>
<keyword evidence="6" id="KW-0229">DNA integration</keyword>
<keyword evidence="1" id="KW-0540">Nuclease</keyword>
<evidence type="ECO:0000256" key="2">
    <source>
        <dbReference type="ARBA" id="ARBA00022723"/>
    </source>
</evidence>
<name>A0ABQ5EY47_9ASTR</name>
<proteinExistence type="predicted"/>
<evidence type="ECO:0000313" key="13">
    <source>
        <dbReference type="Proteomes" id="UP001151760"/>
    </source>
</evidence>
<keyword evidence="5" id="KW-0460">Magnesium</keyword>
<reference evidence="12" key="2">
    <citation type="submission" date="2022-01" db="EMBL/GenBank/DDBJ databases">
        <authorList>
            <person name="Yamashiro T."/>
            <person name="Shiraishi A."/>
            <person name="Satake H."/>
            <person name="Nakayama K."/>
        </authorList>
    </citation>
    <scope>NUCLEOTIDE SEQUENCE</scope>
</reference>
<evidence type="ECO:0000256" key="5">
    <source>
        <dbReference type="ARBA" id="ARBA00022842"/>
    </source>
</evidence>
<organism evidence="12 13">
    <name type="scientific">Tanacetum coccineum</name>
    <dbReference type="NCBI Taxonomy" id="301880"/>
    <lineage>
        <taxon>Eukaryota</taxon>
        <taxon>Viridiplantae</taxon>
        <taxon>Streptophyta</taxon>
        <taxon>Embryophyta</taxon>
        <taxon>Tracheophyta</taxon>
        <taxon>Spermatophyta</taxon>
        <taxon>Magnoliopsida</taxon>
        <taxon>eudicotyledons</taxon>
        <taxon>Gunneridae</taxon>
        <taxon>Pentapetalae</taxon>
        <taxon>asterids</taxon>
        <taxon>campanulids</taxon>
        <taxon>Asterales</taxon>
        <taxon>Asteraceae</taxon>
        <taxon>Asteroideae</taxon>
        <taxon>Anthemideae</taxon>
        <taxon>Anthemidinae</taxon>
        <taxon>Tanacetum</taxon>
    </lineage>
</organism>
<dbReference type="PROSITE" id="PS50994">
    <property type="entry name" value="INTEGRASE"/>
    <property type="match status" value="1"/>
</dbReference>
<dbReference type="InterPro" id="IPR036397">
    <property type="entry name" value="RNaseH_sf"/>
</dbReference>
<protein>
    <submittedName>
        <fullName evidence="12">Retrovirus-related pol polyprotein from transposon TNT 1-94</fullName>
    </submittedName>
</protein>
<evidence type="ECO:0000256" key="6">
    <source>
        <dbReference type="ARBA" id="ARBA00022908"/>
    </source>
</evidence>
<comment type="caution">
    <text evidence="12">The sequence shown here is derived from an EMBL/GenBank/DDBJ whole genome shotgun (WGS) entry which is preliminary data.</text>
</comment>
<evidence type="ECO:0000256" key="3">
    <source>
        <dbReference type="ARBA" id="ARBA00022759"/>
    </source>
</evidence>
<keyword evidence="13" id="KW-1185">Reference proteome</keyword>
<dbReference type="InterPro" id="IPR012337">
    <property type="entry name" value="RNaseH-like_sf"/>
</dbReference>
<evidence type="ECO:0000256" key="1">
    <source>
        <dbReference type="ARBA" id="ARBA00022722"/>
    </source>
</evidence>
<evidence type="ECO:0000313" key="12">
    <source>
        <dbReference type="EMBL" id="GJT55981.1"/>
    </source>
</evidence>
<dbReference type="PANTHER" id="PTHR42648">
    <property type="entry name" value="TRANSPOSASE, PUTATIVE-RELATED"/>
    <property type="match status" value="1"/>
</dbReference>
<dbReference type="Pfam" id="PF13976">
    <property type="entry name" value="gag_pre-integrs"/>
    <property type="match status" value="1"/>
</dbReference>
<keyword evidence="3" id="KW-0255">Endonuclease</keyword>